<sequence>MKQIQLFSFFRAFTTRPFLIFSIFIFLIHACSNEGIQYSQNDKMVLIPAGTFVMGGNSNQSSPNEFPRHKVRVDSFYMDVHEVTNKQFNKFIEKTGYITIAEKEIDWEDMKKDLPDGTPKPSDDVFKPGSVVFKATNGPVPLSDEMQWWEWKIGANWQQPDGPGSSIKDKMDHPVVHIAWDDAMAYAQWSGKRLPTEAEWEWAARGGLDNPTYPWGNTPASRSASKANFWQGQFPYKNSSRDGYIGSAPVMSYMPNGYGLYDMAGNVWEWCADLYHYESYLMDSRNDVCINPKGPETSLDPREPLATKRVMRGGSFLCNDSYCSGYRVSRRMNSSQDTGLNHTGFRCVKSAG</sequence>
<dbReference type="InterPro" id="IPR005532">
    <property type="entry name" value="SUMF_dom"/>
</dbReference>
<accession>A0A381SZY0</accession>
<dbReference type="AlphaFoldDB" id="A0A381SZY0"/>
<evidence type="ECO:0000259" key="1">
    <source>
        <dbReference type="Pfam" id="PF03781"/>
    </source>
</evidence>
<proteinExistence type="predicted"/>
<feature type="domain" description="Sulfatase-modifying factor enzyme-like" evidence="1">
    <location>
        <begin position="41"/>
        <end position="349"/>
    </location>
</feature>
<dbReference type="PANTHER" id="PTHR23150:SF19">
    <property type="entry name" value="FORMYLGLYCINE-GENERATING ENZYME"/>
    <property type="match status" value="1"/>
</dbReference>
<dbReference type="SUPFAM" id="SSF56436">
    <property type="entry name" value="C-type lectin-like"/>
    <property type="match status" value="1"/>
</dbReference>
<organism evidence="2">
    <name type="scientific">marine metagenome</name>
    <dbReference type="NCBI Taxonomy" id="408172"/>
    <lineage>
        <taxon>unclassified sequences</taxon>
        <taxon>metagenomes</taxon>
        <taxon>ecological metagenomes</taxon>
    </lineage>
</organism>
<evidence type="ECO:0000313" key="2">
    <source>
        <dbReference type="EMBL" id="SVA06933.1"/>
    </source>
</evidence>
<reference evidence="2" key="1">
    <citation type="submission" date="2018-05" db="EMBL/GenBank/DDBJ databases">
        <authorList>
            <person name="Lanie J.A."/>
            <person name="Ng W.-L."/>
            <person name="Kazmierczak K.M."/>
            <person name="Andrzejewski T.M."/>
            <person name="Davidsen T.M."/>
            <person name="Wayne K.J."/>
            <person name="Tettelin H."/>
            <person name="Glass J.I."/>
            <person name="Rusch D."/>
            <person name="Podicherti R."/>
            <person name="Tsui H.-C.T."/>
            <person name="Winkler M.E."/>
        </authorList>
    </citation>
    <scope>NUCLEOTIDE SEQUENCE</scope>
</reference>
<dbReference type="Pfam" id="PF03781">
    <property type="entry name" value="FGE-sulfatase"/>
    <property type="match status" value="1"/>
</dbReference>
<protein>
    <recommendedName>
        <fullName evidence="1">Sulfatase-modifying factor enzyme-like domain-containing protein</fullName>
    </recommendedName>
</protein>
<dbReference type="InterPro" id="IPR016187">
    <property type="entry name" value="CTDL_fold"/>
</dbReference>
<name>A0A381SZY0_9ZZZZ</name>
<gene>
    <name evidence="2" type="ORF">METZ01_LOCUS59787</name>
</gene>
<dbReference type="GO" id="GO:0120147">
    <property type="term" value="F:formylglycine-generating oxidase activity"/>
    <property type="evidence" value="ECO:0007669"/>
    <property type="project" value="TreeGrafter"/>
</dbReference>
<dbReference type="InterPro" id="IPR051043">
    <property type="entry name" value="Sulfatase_Mod_Factor_Kinase"/>
</dbReference>
<dbReference type="GO" id="GO:0005783">
    <property type="term" value="C:endoplasmic reticulum"/>
    <property type="evidence" value="ECO:0007669"/>
    <property type="project" value="TreeGrafter"/>
</dbReference>
<dbReference type="Gene3D" id="3.90.1580.10">
    <property type="entry name" value="paralog of FGE (formylglycine-generating enzyme)"/>
    <property type="match status" value="1"/>
</dbReference>
<dbReference type="PANTHER" id="PTHR23150">
    <property type="entry name" value="SULFATASE MODIFYING FACTOR 1, 2"/>
    <property type="match status" value="1"/>
</dbReference>
<dbReference type="EMBL" id="UINC01003508">
    <property type="protein sequence ID" value="SVA06933.1"/>
    <property type="molecule type" value="Genomic_DNA"/>
</dbReference>
<dbReference type="InterPro" id="IPR042095">
    <property type="entry name" value="SUMF_sf"/>
</dbReference>